<sequence>MTTTRRRIAHFSAAGILGVTATLIAAAPAAAHTGVTVQPARAGAENALATANAEAESDSAGVTKVQIFLPQGIAPGDITLESAPKGWKLTTDADSYTVAGPALAVGKDAQHKVRIRQLPTSATISFRVLQTYDDGRTDRWIEIPSKANPEPENPAPTVKLAGGSDTPPSAAPTSAAPSPSAAATASAPAPAPTSAATALDPVSDEAGSSLAWLWWVLAVLLVAGAGAAIAIRQRRKSA</sequence>
<dbReference type="Proteomes" id="UP000652013">
    <property type="component" value="Unassembled WGS sequence"/>
</dbReference>
<feature type="transmembrane region" description="Helical" evidence="2">
    <location>
        <begin position="212"/>
        <end position="231"/>
    </location>
</feature>
<feature type="region of interest" description="Disordered" evidence="1">
    <location>
        <begin position="142"/>
        <end position="196"/>
    </location>
</feature>
<proteinExistence type="predicted"/>
<dbReference type="AlphaFoldDB" id="A0A8J3YEI7"/>
<dbReference type="Gene3D" id="2.60.40.2230">
    <property type="entry name" value="Uncharacterised protein YcnI-like PF07987, DUF1775"/>
    <property type="match status" value="1"/>
</dbReference>
<keyword evidence="2" id="KW-0472">Membrane</keyword>
<keyword evidence="2" id="KW-0812">Transmembrane</keyword>
<feature type="chain" id="PRO_5035227738" description="YncI copper-binding domain-containing protein" evidence="3">
    <location>
        <begin position="32"/>
        <end position="238"/>
    </location>
</feature>
<comment type="caution">
    <text evidence="5">The sequence shown here is derived from an EMBL/GenBank/DDBJ whole genome shotgun (WGS) entry which is preliminary data.</text>
</comment>
<keyword evidence="2" id="KW-1133">Transmembrane helix</keyword>
<protein>
    <recommendedName>
        <fullName evidence="4">YncI copper-binding domain-containing protein</fullName>
    </recommendedName>
</protein>
<feature type="compositionally biased region" description="Low complexity" evidence="1">
    <location>
        <begin position="166"/>
        <end position="196"/>
    </location>
</feature>
<evidence type="ECO:0000256" key="1">
    <source>
        <dbReference type="SAM" id="MobiDB-lite"/>
    </source>
</evidence>
<keyword evidence="6" id="KW-1185">Reference proteome</keyword>
<dbReference type="EMBL" id="BOOY01000043">
    <property type="protein sequence ID" value="GIJ06619.1"/>
    <property type="molecule type" value="Genomic_DNA"/>
</dbReference>
<feature type="domain" description="YncI copper-binding" evidence="4">
    <location>
        <begin position="99"/>
        <end position="160"/>
    </location>
</feature>
<reference evidence="5" key="1">
    <citation type="submission" date="2021-01" db="EMBL/GenBank/DDBJ databases">
        <title>Whole genome shotgun sequence of Spirilliplanes yamanashiensis NBRC 15828.</title>
        <authorList>
            <person name="Komaki H."/>
            <person name="Tamura T."/>
        </authorList>
    </citation>
    <scope>NUCLEOTIDE SEQUENCE</scope>
    <source>
        <strain evidence="5">NBRC 15828</strain>
    </source>
</reference>
<gene>
    <name evidence="5" type="ORF">Sya03_59710</name>
</gene>
<evidence type="ECO:0000256" key="2">
    <source>
        <dbReference type="SAM" id="Phobius"/>
    </source>
</evidence>
<evidence type="ECO:0000256" key="3">
    <source>
        <dbReference type="SAM" id="SignalP"/>
    </source>
</evidence>
<organism evidence="5 6">
    <name type="scientific">Spirilliplanes yamanashiensis</name>
    <dbReference type="NCBI Taxonomy" id="42233"/>
    <lineage>
        <taxon>Bacteria</taxon>
        <taxon>Bacillati</taxon>
        <taxon>Actinomycetota</taxon>
        <taxon>Actinomycetes</taxon>
        <taxon>Micromonosporales</taxon>
        <taxon>Micromonosporaceae</taxon>
        <taxon>Spirilliplanes</taxon>
    </lineage>
</organism>
<dbReference type="InterPro" id="IPR012533">
    <property type="entry name" value="YcnI-copper_dom"/>
</dbReference>
<dbReference type="Pfam" id="PF07987">
    <property type="entry name" value="DUF1775"/>
    <property type="match status" value="1"/>
</dbReference>
<feature type="signal peptide" evidence="3">
    <location>
        <begin position="1"/>
        <end position="31"/>
    </location>
</feature>
<accession>A0A8J3YEI7</accession>
<dbReference type="RefSeq" id="WP_203941781.1">
    <property type="nucleotide sequence ID" value="NZ_BAAAGJ010000001.1"/>
</dbReference>
<keyword evidence="3" id="KW-0732">Signal</keyword>
<name>A0A8J3YEI7_9ACTN</name>
<dbReference type="InterPro" id="IPR038507">
    <property type="entry name" value="YcnI-like_sf"/>
</dbReference>
<evidence type="ECO:0000313" key="6">
    <source>
        <dbReference type="Proteomes" id="UP000652013"/>
    </source>
</evidence>
<evidence type="ECO:0000259" key="4">
    <source>
        <dbReference type="Pfam" id="PF07987"/>
    </source>
</evidence>
<evidence type="ECO:0000313" key="5">
    <source>
        <dbReference type="EMBL" id="GIJ06619.1"/>
    </source>
</evidence>